<comment type="caution">
    <text evidence="2">The sequence shown here is derived from an EMBL/GenBank/DDBJ whole genome shotgun (WGS) entry which is preliminary data.</text>
</comment>
<feature type="transmembrane region" description="Helical" evidence="1">
    <location>
        <begin position="12"/>
        <end position="35"/>
    </location>
</feature>
<dbReference type="Proteomes" id="UP001144205">
    <property type="component" value="Unassembled WGS sequence"/>
</dbReference>
<reference evidence="2" key="1">
    <citation type="journal article" date="2023" name="Int. J. Syst. Evol. Microbiol.">
        <title>Sinisalibacter aestuarii sp. nov., isolated from estuarine sediment of the Arakawa River.</title>
        <authorList>
            <person name="Arafat S.T."/>
            <person name="Hirano S."/>
            <person name="Sato A."/>
            <person name="Takeuchi K."/>
            <person name="Yasuda T."/>
            <person name="Terahara T."/>
            <person name="Hamada M."/>
            <person name="Kobayashi T."/>
        </authorList>
    </citation>
    <scope>NUCLEOTIDE SEQUENCE</scope>
    <source>
        <strain evidence="2">B-399</strain>
    </source>
</reference>
<sequence length="132" mass="13736">MTHAQNRSGIVPAILAGVAGIFGLATLVAASGVLFGPDAARARAGDIVPFVVWFNLFAGVAYLVAAAGLWLARRWAVPLAWAITAATAAVAVAFGWQVWQGVAFEPRTVGALALRTLVWLVISAIASVRARQ</sequence>
<keyword evidence="1" id="KW-1133">Transmembrane helix</keyword>
<evidence type="ECO:0000313" key="3">
    <source>
        <dbReference type="Proteomes" id="UP001144205"/>
    </source>
</evidence>
<organism evidence="2 3">
    <name type="scientific">Sinisalibacter aestuarii</name>
    <dbReference type="NCBI Taxonomy" id="2949426"/>
    <lineage>
        <taxon>Bacteria</taxon>
        <taxon>Pseudomonadati</taxon>
        <taxon>Pseudomonadota</taxon>
        <taxon>Alphaproteobacteria</taxon>
        <taxon>Rhodobacterales</taxon>
        <taxon>Roseobacteraceae</taxon>
        <taxon>Sinisalibacter</taxon>
    </lineage>
</organism>
<evidence type="ECO:0000256" key="1">
    <source>
        <dbReference type="SAM" id="Phobius"/>
    </source>
</evidence>
<name>A0ABQ5LXK7_9RHOB</name>
<dbReference type="EMBL" id="BROH01000010">
    <property type="protein sequence ID" value="GKY89121.1"/>
    <property type="molecule type" value="Genomic_DNA"/>
</dbReference>
<gene>
    <name evidence="2" type="ORF">STA1M1_29900</name>
</gene>
<accession>A0ABQ5LXK7</accession>
<keyword evidence="1" id="KW-0812">Transmembrane</keyword>
<feature type="transmembrane region" description="Helical" evidence="1">
    <location>
        <begin position="111"/>
        <end position="130"/>
    </location>
</feature>
<keyword evidence="3" id="KW-1185">Reference proteome</keyword>
<protein>
    <submittedName>
        <fullName evidence="2">Uncharacterized protein</fullName>
    </submittedName>
</protein>
<dbReference type="RefSeq" id="WP_281843161.1">
    <property type="nucleotide sequence ID" value="NZ_BROH01000010.1"/>
</dbReference>
<evidence type="ECO:0000313" key="2">
    <source>
        <dbReference type="EMBL" id="GKY89121.1"/>
    </source>
</evidence>
<feature type="transmembrane region" description="Helical" evidence="1">
    <location>
        <begin position="47"/>
        <end position="72"/>
    </location>
</feature>
<proteinExistence type="predicted"/>
<feature type="transmembrane region" description="Helical" evidence="1">
    <location>
        <begin position="79"/>
        <end position="99"/>
    </location>
</feature>
<keyword evidence="1" id="KW-0472">Membrane</keyword>